<protein>
    <submittedName>
        <fullName evidence="1">Uncharacterized protein</fullName>
    </submittedName>
</protein>
<dbReference type="RefSeq" id="WP_105983793.1">
    <property type="nucleotide sequence ID" value="NZ_MQUC01000003.1"/>
</dbReference>
<evidence type="ECO:0000313" key="2">
    <source>
        <dbReference type="Proteomes" id="UP000239532"/>
    </source>
</evidence>
<dbReference type="OrthoDB" id="7026240at2"/>
<organism evidence="1 2">
    <name type="scientific">Nonlabens agnitus</name>
    <dbReference type="NCBI Taxonomy" id="870484"/>
    <lineage>
        <taxon>Bacteria</taxon>
        <taxon>Pseudomonadati</taxon>
        <taxon>Bacteroidota</taxon>
        <taxon>Flavobacteriia</taxon>
        <taxon>Flavobacteriales</taxon>
        <taxon>Flavobacteriaceae</taxon>
        <taxon>Nonlabens</taxon>
    </lineage>
</organism>
<keyword evidence="2" id="KW-1185">Reference proteome</keyword>
<dbReference type="Proteomes" id="UP000239532">
    <property type="component" value="Unassembled WGS sequence"/>
</dbReference>
<reference evidence="1 2" key="1">
    <citation type="submission" date="2016-11" db="EMBL/GenBank/DDBJ databases">
        <title>Trade-off between light-utilization and light-protection in marine flavobacteria.</title>
        <authorList>
            <person name="Kumagai Y."/>
        </authorList>
    </citation>
    <scope>NUCLEOTIDE SEQUENCE [LARGE SCALE GENOMIC DNA]</scope>
    <source>
        <strain evidence="1 2">JCM 17109</strain>
    </source>
</reference>
<accession>A0A2S9WXB7</accession>
<dbReference type="EMBL" id="MQUC01000003">
    <property type="protein sequence ID" value="PRP68114.1"/>
    <property type="molecule type" value="Genomic_DNA"/>
</dbReference>
<proteinExistence type="predicted"/>
<gene>
    <name evidence="1" type="ORF">BST86_13965</name>
</gene>
<comment type="caution">
    <text evidence="1">The sequence shown here is derived from an EMBL/GenBank/DDBJ whole genome shotgun (WGS) entry which is preliminary data.</text>
</comment>
<evidence type="ECO:0000313" key="1">
    <source>
        <dbReference type="EMBL" id="PRP68114.1"/>
    </source>
</evidence>
<name>A0A2S9WXB7_9FLAO</name>
<sequence length="124" mass="14854">MALNNLFKINLPYGLYVLQDGRIAFFNREYQPLGYGERYLSGKEQREIFNRIAIDVPKLTIDRIRKILDESELKTSFKLHDDADYKYQAHFYFDGDNPVNTEKASHYKEYFKILKEITKYQVKK</sequence>
<dbReference type="AlphaFoldDB" id="A0A2S9WXB7"/>